<evidence type="ECO:0000313" key="1">
    <source>
        <dbReference type="EMBL" id="CAB4129101.1"/>
    </source>
</evidence>
<organism evidence="1">
    <name type="scientific">uncultured Caudovirales phage</name>
    <dbReference type="NCBI Taxonomy" id="2100421"/>
    <lineage>
        <taxon>Viruses</taxon>
        <taxon>Duplodnaviria</taxon>
        <taxon>Heunggongvirae</taxon>
        <taxon>Uroviricota</taxon>
        <taxon>Caudoviricetes</taxon>
        <taxon>Peduoviridae</taxon>
        <taxon>Maltschvirus</taxon>
        <taxon>Maltschvirus maltsch</taxon>
    </lineage>
</organism>
<name>A0A6J5L467_9CAUD</name>
<proteinExistence type="predicted"/>
<reference evidence="1" key="1">
    <citation type="submission" date="2020-04" db="EMBL/GenBank/DDBJ databases">
        <authorList>
            <person name="Chiriac C."/>
            <person name="Salcher M."/>
            <person name="Ghai R."/>
            <person name="Kavagutti S V."/>
        </authorList>
    </citation>
    <scope>NUCLEOTIDE SEQUENCE</scope>
</reference>
<sequence>MSVVTPYYHLTHLPLLDQCFIDEAVNSEYTWPSIDYEHNKPIIDSYVDDATHKKVDVVRGIPIPTPSRTKHGLPAEGERHKAPGRVIYAMSSFENTKFCQDLSKDLGKVSTFYVYNQPWGLYDWHRDTGNFNSSINFLLSDIPGSKTVWKFPTDVKLHFRTSVLDYELYRPVLFNNQLDHSVLNLSNQHRYLLNISLLETTYKIAKEWLLDYKLADSYL</sequence>
<dbReference type="EMBL" id="LR796233">
    <property type="protein sequence ID" value="CAB4129101.1"/>
    <property type="molecule type" value="Genomic_DNA"/>
</dbReference>
<accession>A0A6J5L467</accession>
<protein>
    <submittedName>
        <fullName evidence="1">Uncharacterized protein</fullName>
    </submittedName>
</protein>
<gene>
    <name evidence="1" type="ORF">UFOVP112_199</name>
</gene>